<keyword evidence="1" id="KW-0808">Transferase</keyword>
<dbReference type="PROSITE" id="PS50011">
    <property type="entry name" value="PROTEIN_KINASE_DOM"/>
    <property type="match status" value="1"/>
</dbReference>
<keyword evidence="9" id="KW-1185">Reference proteome</keyword>
<evidence type="ECO:0000256" key="2">
    <source>
        <dbReference type="ARBA" id="ARBA00022741"/>
    </source>
</evidence>
<accession>A0AA35YVC7</accession>
<dbReference type="InterPro" id="IPR000719">
    <property type="entry name" value="Prot_kinase_dom"/>
</dbReference>
<organism evidence="8 9">
    <name type="scientific">Lactuca saligna</name>
    <name type="common">Willowleaf lettuce</name>
    <dbReference type="NCBI Taxonomy" id="75948"/>
    <lineage>
        <taxon>Eukaryota</taxon>
        <taxon>Viridiplantae</taxon>
        <taxon>Streptophyta</taxon>
        <taxon>Embryophyta</taxon>
        <taxon>Tracheophyta</taxon>
        <taxon>Spermatophyta</taxon>
        <taxon>Magnoliopsida</taxon>
        <taxon>eudicotyledons</taxon>
        <taxon>Gunneridae</taxon>
        <taxon>Pentapetalae</taxon>
        <taxon>asterids</taxon>
        <taxon>campanulids</taxon>
        <taxon>Asterales</taxon>
        <taxon>Asteraceae</taxon>
        <taxon>Cichorioideae</taxon>
        <taxon>Cichorieae</taxon>
        <taxon>Lactucinae</taxon>
        <taxon>Lactuca</taxon>
    </lineage>
</organism>
<evidence type="ECO:0000259" key="7">
    <source>
        <dbReference type="PROSITE" id="PS50011"/>
    </source>
</evidence>
<dbReference type="GO" id="GO:0005524">
    <property type="term" value="F:ATP binding"/>
    <property type="evidence" value="ECO:0007669"/>
    <property type="project" value="UniProtKB-UniRule"/>
</dbReference>
<keyword evidence="2 5" id="KW-0547">Nucleotide-binding</keyword>
<evidence type="ECO:0000256" key="3">
    <source>
        <dbReference type="ARBA" id="ARBA00022777"/>
    </source>
</evidence>
<feature type="binding site" evidence="5">
    <location>
        <position position="84"/>
    </location>
    <ligand>
        <name>ATP</name>
        <dbReference type="ChEBI" id="CHEBI:30616"/>
    </ligand>
</feature>
<dbReference type="GO" id="GO:0007165">
    <property type="term" value="P:signal transduction"/>
    <property type="evidence" value="ECO:0007669"/>
    <property type="project" value="TreeGrafter"/>
</dbReference>
<dbReference type="Pfam" id="PF00069">
    <property type="entry name" value="Pkinase"/>
    <property type="match status" value="1"/>
</dbReference>
<proteinExistence type="inferred from homology"/>
<dbReference type="AlphaFoldDB" id="A0AA35YVC7"/>
<gene>
    <name evidence="8" type="ORF">LSALG_LOCUS20431</name>
</gene>
<dbReference type="InterPro" id="IPR011009">
    <property type="entry name" value="Kinase-like_dom_sf"/>
</dbReference>
<dbReference type="PANTHER" id="PTHR48011:SF56">
    <property type="entry name" value="PROTEIN KINASE DOMAIN-CONTAINING PROTEIN"/>
    <property type="match status" value="1"/>
</dbReference>
<dbReference type="InterPro" id="IPR017441">
    <property type="entry name" value="Protein_kinase_ATP_BS"/>
</dbReference>
<feature type="domain" description="Protein kinase" evidence="7">
    <location>
        <begin position="48"/>
        <end position="311"/>
    </location>
</feature>
<dbReference type="Proteomes" id="UP001177003">
    <property type="component" value="Chromosome 4"/>
</dbReference>
<keyword evidence="3" id="KW-0418">Kinase</keyword>
<dbReference type="InterPro" id="IPR052751">
    <property type="entry name" value="Plant_MAPKKK"/>
</dbReference>
<reference evidence="8" key="1">
    <citation type="submission" date="2023-04" db="EMBL/GenBank/DDBJ databases">
        <authorList>
            <person name="Vijverberg K."/>
            <person name="Xiong W."/>
            <person name="Schranz E."/>
        </authorList>
    </citation>
    <scope>NUCLEOTIDE SEQUENCE</scope>
</reference>
<dbReference type="SUPFAM" id="SSF56112">
    <property type="entry name" value="Protein kinase-like (PK-like)"/>
    <property type="match status" value="1"/>
</dbReference>
<name>A0AA35YVC7_LACSI</name>
<dbReference type="PROSITE" id="PS00107">
    <property type="entry name" value="PROTEIN_KINASE_ATP"/>
    <property type="match status" value="1"/>
</dbReference>
<sequence>MDSVLKKGNEKKRSLISSESWVVNDEGKRRKQEHEVLEQSKYGDGMAWFRGCLIGKGCFGSVFLANLKKPKSRYSSYPPIMAVKSAEVSVSSSIQNEREVVNNLRGCRNVIRCFGEEITTGENGQMVYNLLLEYGSGGTLADLIKKSGPNGLLESDVKRHTRSILHGLRHIHHNGYVHCDLKPENILLVGSSSNGGFMAKIGDLGLAKKAKQSKKSKLVRYQRGTPIYFSPELQTDGVQEAPSDIWAFGCIVLEMFTGKPPWNSKTENNNEESPSIPISISREGRSFLKSCLSRKACFRWTAEMLLAHPFLEGVGDDEEEDDDKVEELGEVLDINAICSSIISENDDVDDDDDEMSMLSFSDGLSYFSEDELHCWSEEDVSCFSVEENGTTVPLNEVHQYPITFTISSGV</sequence>
<dbReference type="EMBL" id="OX465080">
    <property type="protein sequence ID" value="CAI9280698.1"/>
    <property type="molecule type" value="Genomic_DNA"/>
</dbReference>
<dbReference type="GO" id="GO:0004674">
    <property type="term" value="F:protein serine/threonine kinase activity"/>
    <property type="evidence" value="ECO:0007669"/>
    <property type="project" value="UniProtKB-KW"/>
</dbReference>
<keyword evidence="6" id="KW-0723">Serine/threonine-protein kinase</keyword>
<dbReference type="Gene3D" id="1.10.510.10">
    <property type="entry name" value="Transferase(Phosphotransferase) domain 1"/>
    <property type="match status" value="1"/>
</dbReference>
<dbReference type="SMART" id="SM00220">
    <property type="entry name" value="S_TKc"/>
    <property type="match status" value="1"/>
</dbReference>
<evidence type="ECO:0000256" key="4">
    <source>
        <dbReference type="ARBA" id="ARBA00022840"/>
    </source>
</evidence>
<keyword evidence="4 5" id="KW-0067">ATP-binding</keyword>
<evidence type="ECO:0000313" key="8">
    <source>
        <dbReference type="EMBL" id="CAI9280698.1"/>
    </source>
</evidence>
<evidence type="ECO:0000256" key="5">
    <source>
        <dbReference type="PROSITE-ProRule" id="PRU10141"/>
    </source>
</evidence>
<dbReference type="PANTHER" id="PTHR48011">
    <property type="entry name" value="CCR4-NOT TRANSCRIPTIONAL COMPLEX SUBUNIT CAF120-RELATED"/>
    <property type="match status" value="1"/>
</dbReference>
<evidence type="ECO:0000313" key="9">
    <source>
        <dbReference type="Proteomes" id="UP001177003"/>
    </source>
</evidence>
<dbReference type="InterPro" id="IPR008271">
    <property type="entry name" value="Ser/Thr_kinase_AS"/>
</dbReference>
<protein>
    <recommendedName>
        <fullName evidence="7">Protein kinase domain-containing protein</fullName>
    </recommendedName>
</protein>
<evidence type="ECO:0000256" key="6">
    <source>
        <dbReference type="RuleBase" id="RU000304"/>
    </source>
</evidence>
<comment type="similarity">
    <text evidence="6">Belongs to the protein kinase superfamily.</text>
</comment>
<evidence type="ECO:0000256" key="1">
    <source>
        <dbReference type="ARBA" id="ARBA00022679"/>
    </source>
</evidence>
<dbReference type="PROSITE" id="PS00108">
    <property type="entry name" value="PROTEIN_KINASE_ST"/>
    <property type="match status" value="1"/>
</dbReference>